<dbReference type="SUPFAM" id="SSF48498">
    <property type="entry name" value="Tetracyclin repressor-like, C-terminal domain"/>
    <property type="match status" value="1"/>
</dbReference>
<dbReference type="GO" id="GO:0003700">
    <property type="term" value="F:DNA-binding transcription factor activity"/>
    <property type="evidence" value="ECO:0007669"/>
    <property type="project" value="TreeGrafter"/>
</dbReference>
<evidence type="ECO:0000256" key="1">
    <source>
        <dbReference type="ARBA" id="ARBA00023015"/>
    </source>
</evidence>
<accession>A0A9W4DP75</accession>
<feature type="domain" description="HTH tetR-type" evidence="5">
    <location>
        <begin position="20"/>
        <end position="79"/>
    </location>
</feature>
<evidence type="ECO:0000256" key="4">
    <source>
        <dbReference type="PROSITE-ProRule" id="PRU00335"/>
    </source>
</evidence>
<dbReference type="InterPro" id="IPR036271">
    <property type="entry name" value="Tet_transcr_reg_TetR-rel_C_sf"/>
</dbReference>
<dbReference type="Gene3D" id="1.10.357.10">
    <property type="entry name" value="Tetracycline Repressor, domain 2"/>
    <property type="match status" value="1"/>
</dbReference>
<dbReference type="EMBL" id="CAJSLV010000050">
    <property type="protein sequence ID" value="CAG6393731.1"/>
    <property type="molecule type" value="Genomic_DNA"/>
</dbReference>
<name>A0A9W4DP75_9ACTN</name>
<evidence type="ECO:0000259" key="5">
    <source>
        <dbReference type="PROSITE" id="PS50977"/>
    </source>
</evidence>
<keyword evidence="1" id="KW-0805">Transcription regulation</keyword>
<keyword evidence="2 4" id="KW-0238">DNA-binding</keyword>
<evidence type="ECO:0000256" key="3">
    <source>
        <dbReference type="ARBA" id="ARBA00023163"/>
    </source>
</evidence>
<dbReference type="SUPFAM" id="SSF46689">
    <property type="entry name" value="Homeodomain-like"/>
    <property type="match status" value="1"/>
</dbReference>
<keyword evidence="3" id="KW-0804">Transcription</keyword>
<dbReference type="InterPro" id="IPR009057">
    <property type="entry name" value="Homeodomain-like_sf"/>
</dbReference>
<evidence type="ECO:0000313" key="6">
    <source>
        <dbReference type="EMBL" id="CAG6393731.1"/>
    </source>
</evidence>
<dbReference type="InterPro" id="IPR001647">
    <property type="entry name" value="HTH_TetR"/>
</dbReference>
<proteinExistence type="predicted"/>
<gene>
    <name evidence="6" type="ORF">SCOCK_210171</name>
</gene>
<comment type="caution">
    <text evidence="6">The sequence shown here is derived from an EMBL/GenBank/DDBJ whole genome shotgun (WGS) entry which is preliminary data.</text>
</comment>
<dbReference type="GO" id="GO:0000976">
    <property type="term" value="F:transcription cis-regulatory region binding"/>
    <property type="evidence" value="ECO:0007669"/>
    <property type="project" value="TreeGrafter"/>
</dbReference>
<organism evidence="6 7">
    <name type="scientific">Actinacidiphila cocklensis</name>
    <dbReference type="NCBI Taxonomy" id="887465"/>
    <lineage>
        <taxon>Bacteria</taxon>
        <taxon>Bacillati</taxon>
        <taxon>Actinomycetota</taxon>
        <taxon>Actinomycetes</taxon>
        <taxon>Kitasatosporales</taxon>
        <taxon>Streptomycetaceae</taxon>
        <taxon>Actinacidiphila</taxon>
    </lineage>
</organism>
<dbReference type="PROSITE" id="PS50977">
    <property type="entry name" value="HTH_TETR_2"/>
    <property type="match status" value="1"/>
</dbReference>
<sequence length="201" mass="21500">MDDGPSSPGRHRQPLRADAQRSVDALLAAAAQVFAESGVDAPVRQITARADVGAGTLYRHFPQRSDLIAAVFRREVDACAAVGPTLAAQYEPLEALTRWLERFAGFVATKRGLSAALHSGDPAYDSLPGYFQQHFEPVLADLLDSAARAGAIRSDADPWDLLRAIGNLAVPLEDGDDHTQRMISLLVDGLRYGAGSAPRQA</sequence>
<dbReference type="Pfam" id="PF21597">
    <property type="entry name" value="TetR_C_43"/>
    <property type="match status" value="1"/>
</dbReference>
<dbReference type="PANTHER" id="PTHR30055:SF234">
    <property type="entry name" value="HTH-TYPE TRANSCRIPTIONAL REGULATOR BETI"/>
    <property type="match status" value="1"/>
</dbReference>
<dbReference type="PANTHER" id="PTHR30055">
    <property type="entry name" value="HTH-TYPE TRANSCRIPTIONAL REGULATOR RUTR"/>
    <property type="match status" value="1"/>
</dbReference>
<evidence type="ECO:0000313" key="7">
    <source>
        <dbReference type="Proteomes" id="UP001152519"/>
    </source>
</evidence>
<dbReference type="InterPro" id="IPR049445">
    <property type="entry name" value="TetR_SbtR-like_C"/>
</dbReference>
<keyword evidence="7" id="KW-1185">Reference proteome</keyword>
<evidence type="ECO:0000256" key="2">
    <source>
        <dbReference type="ARBA" id="ARBA00023125"/>
    </source>
</evidence>
<feature type="DNA-binding region" description="H-T-H motif" evidence="4">
    <location>
        <begin position="42"/>
        <end position="61"/>
    </location>
</feature>
<dbReference type="InterPro" id="IPR050109">
    <property type="entry name" value="HTH-type_TetR-like_transc_reg"/>
</dbReference>
<dbReference type="AlphaFoldDB" id="A0A9W4DP75"/>
<dbReference type="Proteomes" id="UP001152519">
    <property type="component" value="Unassembled WGS sequence"/>
</dbReference>
<reference evidence="6" key="1">
    <citation type="submission" date="2021-05" db="EMBL/GenBank/DDBJ databases">
        <authorList>
            <person name="Arsene-Ploetze F."/>
        </authorList>
    </citation>
    <scope>NUCLEOTIDE SEQUENCE</scope>
    <source>
        <strain evidence="6">DSM 42138</strain>
    </source>
</reference>
<protein>
    <submittedName>
        <fullName evidence="6">Transcriptional regulator, TetR family</fullName>
    </submittedName>
</protein>
<dbReference type="Pfam" id="PF00440">
    <property type="entry name" value="TetR_N"/>
    <property type="match status" value="1"/>
</dbReference>
<dbReference type="PRINTS" id="PR00455">
    <property type="entry name" value="HTHTETR"/>
</dbReference>